<keyword evidence="1" id="KW-0238">DNA-binding</keyword>
<organism evidence="1 2">
    <name type="scientific">Phytohabitans kaempferiae</name>
    <dbReference type="NCBI Taxonomy" id="1620943"/>
    <lineage>
        <taxon>Bacteria</taxon>
        <taxon>Bacillati</taxon>
        <taxon>Actinomycetota</taxon>
        <taxon>Actinomycetes</taxon>
        <taxon>Micromonosporales</taxon>
        <taxon>Micromonosporaceae</taxon>
    </lineage>
</organism>
<gene>
    <name evidence="1" type="ORF">ACFFIA_39560</name>
</gene>
<name>A0ABV6MGN3_9ACTN</name>
<sequence>MIVLDRRALNRALLARQLLLRRHEMGVAAALEHLVGLQAQEPQEPYTGLWSRLAGFDPLELSGLIERRAAVRTLLMRRTLHLVVAGDALALRAVHQPMLEARMWATLRRDLPGVDLAELAVAGRPLFEGEPRMLTDAARAVADRWPGVAPRDLGDALSCLLPLVQVPPRGLWGQKGAARHVTVDRWLGDSPVPATPMAVDGLVLRYLAAYGPAATADIRAWSGLSGLRESVERLRPGLRTFRDERWRELLDVPDGALPDPETPAPPRFLPAFDNAVLGFDDRGRVIDAEHRGLSVRGARFLLVDGRVAGTWEVREGELRIEPLRTLTRRERDEVGAEAEGLAALHAATRIRLAT</sequence>
<evidence type="ECO:0000313" key="1">
    <source>
        <dbReference type="EMBL" id="MFC0533719.1"/>
    </source>
</evidence>
<reference evidence="1 2" key="1">
    <citation type="submission" date="2024-09" db="EMBL/GenBank/DDBJ databases">
        <authorList>
            <person name="Sun Q."/>
            <person name="Mori K."/>
        </authorList>
    </citation>
    <scope>NUCLEOTIDE SEQUENCE [LARGE SCALE GENOMIC DNA]</scope>
    <source>
        <strain evidence="1 2">TBRC 3947</strain>
    </source>
</reference>
<dbReference type="PANTHER" id="PTHR38479">
    <property type="entry name" value="LMO0824 PROTEIN"/>
    <property type="match status" value="1"/>
</dbReference>
<protein>
    <submittedName>
        <fullName evidence="1">Winged helix DNA-binding domain-containing protein</fullName>
    </submittedName>
</protein>
<dbReference type="GO" id="GO:0003677">
    <property type="term" value="F:DNA binding"/>
    <property type="evidence" value="ECO:0007669"/>
    <property type="project" value="UniProtKB-KW"/>
</dbReference>
<dbReference type="EMBL" id="JBHLUH010000089">
    <property type="protein sequence ID" value="MFC0533719.1"/>
    <property type="molecule type" value="Genomic_DNA"/>
</dbReference>
<proteinExistence type="predicted"/>
<dbReference type="Proteomes" id="UP001589867">
    <property type="component" value="Unassembled WGS sequence"/>
</dbReference>
<dbReference type="PANTHER" id="PTHR38479:SF2">
    <property type="entry name" value="WINGED HELIX DNA-BINDING DOMAIN-CONTAINING PROTEIN"/>
    <property type="match status" value="1"/>
</dbReference>
<dbReference type="InterPro" id="IPR009351">
    <property type="entry name" value="AlkZ-like"/>
</dbReference>
<keyword evidence="2" id="KW-1185">Reference proteome</keyword>
<comment type="caution">
    <text evidence="1">The sequence shown here is derived from an EMBL/GenBank/DDBJ whole genome shotgun (WGS) entry which is preliminary data.</text>
</comment>
<evidence type="ECO:0000313" key="2">
    <source>
        <dbReference type="Proteomes" id="UP001589867"/>
    </source>
</evidence>
<dbReference type="Pfam" id="PF06224">
    <property type="entry name" value="AlkZ-like"/>
    <property type="match status" value="1"/>
</dbReference>
<dbReference type="RefSeq" id="WP_377261686.1">
    <property type="nucleotide sequence ID" value="NZ_JBHLUH010000089.1"/>
</dbReference>
<accession>A0ABV6MGN3</accession>